<dbReference type="Pfam" id="PF01209">
    <property type="entry name" value="Ubie_methyltran"/>
    <property type="match status" value="1"/>
</dbReference>
<gene>
    <name evidence="1" type="ORF">BWQ96_05264</name>
</gene>
<keyword evidence="1" id="KW-0489">Methyltransferase</keyword>
<reference evidence="1 2" key="1">
    <citation type="journal article" date="2018" name="Mol. Biol. Evol.">
        <title>Analysis of the draft genome of the red seaweed Gracilariopsis chorda provides insights into genome size evolution in Rhodophyta.</title>
        <authorList>
            <person name="Lee J."/>
            <person name="Yang E.C."/>
            <person name="Graf L."/>
            <person name="Yang J.H."/>
            <person name="Qiu H."/>
            <person name="Zel Zion U."/>
            <person name="Chan C.X."/>
            <person name="Stephens T.G."/>
            <person name="Weber A.P.M."/>
            <person name="Boo G.H."/>
            <person name="Boo S.M."/>
            <person name="Kim K.M."/>
            <person name="Shin Y."/>
            <person name="Jung M."/>
            <person name="Lee S.J."/>
            <person name="Yim H.S."/>
            <person name="Lee J.H."/>
            <person name="Bhattacharya D."/>
            <person name="Yoon H.S."/>
        </authorList>
    </citation>
    <scope>NUCLEOTIDE SEQUENCE [LARGE SCALE GENOMIC DNA]</scope>
    <source>
        <strain evidence="1 2">SKKU-2015</strain>
        <tissue evidence="1">Whole body</tissue>
    </source>
</reference>
<accession>A0A2V3IS86</accession>
<dbReference type="EMBL" id="NBIV01000076">
    <property type="protein sequence ID" value="PXF44964.1"/>
    <property type="molecule type" value="Genomic_DNA"/>
</dbReference>
<dbReference type="Gene3D" id="3.40.50.150">
    <property type="entry name" value="Vaccinia Virus protein VP39"/>
    <property type="match status" value="1"/>
</dbReference>
<dbReference type="Proteomes" id="UP000247409">
    <property type="component" value="Unassembled WGS sequence"/>
</dbReference>
<dbReference type="AlphaFoldDB" id="A0A2V3IS86"/>
<dbReference type="GO" id="GO:0008168">
    <property type="term" value="F:methyltransferase activity"/>
    <property type="evidence" value="ECO:0007669"/>
    <property type="project" value="UniProtKB-KW"/>
</dbReference>
<organism evidence="1 2">
    <name type="scientific">Gracilariopsis chorda</name>
    <dbReference type="NCBI Taxonomy" id="448386"/>
    <lineage>
        <taxon>Eukaryota</taxon>
        <taxon>Rhodophyta</taxon>
        <taxon>Florideophyceae</taxon>
        <taxon>Rhodymeniophycidae</taxon>
        <taxon>Gracilariales</taxon>
        <taxon>Gracilariaceae</taxon>
        <taxon>Gracilariopsis</taxon>
    </lineage>
</organism>
<dbReference type="OrthoDB" id="2013972at2759"/>
<dbReference type="GO" id="GO:0032259">
    <property type="term" value="P:methylation"/>
    <property type="evidence" value="ECO:0007669"/>
    <property type="project" value="UniProtKB-KW"/>
</dbReference>
<comment type="caution">
    <text evidence="1">The sequence shown here is derived from an EMBL/GenBank/DDBJ whole genome shotgun (WGS) entry which is preliminary data.</text>
</comment>
<dbReference type="PANTHER" id="PTHR43591">
    <property type="entry name" value="METHYLTRANSFERASE"/>
    <property type="match status" value="1"/>
</dbReference>
<protein>
    <submittedName>
        <fullName evidence="1">Sterol 24-C-methyltransferase</fullName>
    </submittedName>
</protein>
<keyword evidence="1" id="KW-0808">Transferase</keyword>
<evidence type="ECO:0000313" key="1">
    <source>
        <dbReference type="EMBL" id="PXF44964.1"/>
    </source>
</evidence>
<dbReference type="InterPro" id="IPR029063">
    <property type="entry name" value="SAM-dependent_MTases_sf"/>
</dbReference>
<name>A0A2V3IS86_9FLOR</name>
<dbReference type="PANTHER" id="PTHR43591:SF99">
    <property type="entry name" value="OS06G0646000 PROTEIN"/>
    <property type="match status" value="1"/>
</dbReference>
<sequence length="152" mass="16803">MNHAPQAWDLNPQLDIADVGCGVDLSTRDIASLIMGLYGKELPLLRMKAVDPFHYFFAVAEVFQAEADAMKTGTPKISVEYIHGLGKNTIFPDDSLDLYTIQVMKHELPDSATIAVVAEVFRVLRPGGVFAMLEAHPRGDGNREFTPRNRCS</sequence>
<dbReference type="SUPFAM" id="SSF53335">
    <property type="entry name" value="S-adenosyl-L-methionine-dependent methyltransferases"/>
    <property type="match status" value="1"/>
</dbReference>
<evidence type="ECO:0000313" key="2">
    <source>
        <dbReference type="Proteomes" id="UP000247409"/>
    </source>
</evidence>
<keyword evidence="2" id="KW-1185">Reference proteome</keyword>
<proteinExistence type="predicted"/>